<evidence type="ECO:0000256" key="3">
    <source>
        <dbReference type="SAM" id="Coils"/>
    </source>
</evidence>
<evidence type="ECO:0000256" key="2">
    <source>
        <dbReference type="ARBA" id="ARBA00023242"/>
    </source>
</evidence>
<reference evidence="6" key="1">
    <citation type="submission" date="2023-02" db="EMBL/GenBank/DDBJ databases">
        <title>Identification and recombinant expression of a fungal hydrolase from Papiliotrema laurentii that hydrolyzes apple cutin and clears colloidal polyester polyurethane.</title>
        <authorList>
            <consortium name="DOE Joint Genome Institute"/>
            <person name="Roman V.A."/>
            <person name="Bojanowski C."/>
            <person name="Crable B.R."/>
            <person name="Wagner D.N."/>
            <person name="Hung C.S."/>
            <person name="Nadeau L.J."/>
            <person name="Schratz L."/>
            <person name="Haridas S."/>
            <person name="Pangilinan J."/>
            <person name="Lipzen A."/>
            <person name="Na H."/>
            <person name="Yan M."/>
            <person name="Ng V."/>
            <person name="Grigoriev I.V."/>
            <person name="Spatafora J.W."/>
            <person name="Barlow D."/>
            <person name="Biffinger J."/>
            <person name="Kelley-Loughnane N."/>
            <person name="Varaljay V.A."/>
            <person name="Crookes-Goodson W.J."/>
        </authorList>
    </citation>
    <scope>NUCLEOTIDE SEQUENCE</scope>
    <source>
        <strain evidence="6">5307AH</strain>
    </source>
</reference>
<dbReference type="InterPro" id="IPR021858">
    <property type="entry name" value="Fun_TF"/>
</dbReference>
<organism evidence="6 7">
    <name type="scientific">Papiliotrema laurentii</name>
    <name type="common">Cryptococcus laurentii</name>
    <dbReference type="NCBI Taxonomy" id="5418"/>
    <lineage>
        <taxon>Eukaryota</taxon>
        <taxon>Fungi</taxon>
        <taxon>Dikarya</taxon>
        <taxon>Basidiomycota</taxon>
        <taxon>Agaricomycotina</taxon>
        <taxon>Tremellomycetes</taxon>
        <taxon>Tremellales</taxon>
        <taxon>Rhynchogastremaceae</taxon>
        <taxon>Papiliotrema</taxon>
    </lineage>
</organism>
<dbReference type="InterPro" id="IPR001138">
    <property type="entry name" value="Zn2Cys6_DnaBD"/>
</dbReference>
<feature type="domain" description="Zn(2)-C6 fungal-type" evidence="5">
    <location>
        <begin position="36"/>
        <end position="66"/>
    </location>
</feature>
<dbReference type="Gene3D" id="4.10.240.10">
    <property type="entry name" value="Zn(2)-C6 fungal-type DNA-binding domain"/>
    <property type="match status" value="1"/>
</dbReference>
<dbReference type="InterPro" id="IPR036864">
    <property type="entry name" value="Zn2-C6_fun-type_DNA-bd_sf"/>
</dbReference>
<dbReference type="EMBL" id="JAODAN010000005">
    <property type="protein sequence ID" value="KAK1923908.1"/>
    <property type="molecule type" value="Genomic_DNA"/>
</dbReference>
<dbReference type="CDD" id="cd00067">
    <property type="entry name" value="GAL4"/>
    <property type="match status" value="1"/>
</dbReference>
<feature type="compositionally biased region" description="Pro residues" evidence="4">
    <location>
        <begin position="1"/>
        <end position="13"/>
    </location>
</feature>
<evidence type="ECO:0000259" key="5">
    <source>
        <dbReference type="PROSITE" id="PS50048"/>
    </source>
</evidence>
<feature type="coiled-coil region" evidence="3">
    <location>
        <begin position="481"/>
        <end position="508"/>
    </location>
</feature>
<keyword evidence="7" id="KW-1185">Reference proteome</keyword>
<feature type="region of interest" description="Disordered" evidence="4">
    <location>
        <begin position="75"/>
        <end position="121"/>
    </location>
</feature>
<protein>
    <submittedName>
        <fullName evidence="6">Transcriptional activator</fullName>
    </submittedName>
</protein>
<comment type="subcellular location">
    <subcellularLocation>
        <location evidence="1">Nucleus</location>
    </subcellularLocation>
</comment>
<dbReference type="AlphaFoldDB" id="A0AAD9FQ42"/>
<feature type="compositionally biased region" description="Low complexity" evidence="4">
    <location>
        <begin position="97"/>
        <end position="107"/>
    </location>
</feature>
<proteinExistence type="predicted"/>
<dbReference type="GO" id="GO:0005634">
    <property type="term" value="C:nucleus"/>
    <property type="evidence" value="ECO:0007669"/>
    <property type="project" value="UniProtKB-SubCell"/>
</dbReference>
<dbReference type="GO" id="GO:0000981">
    <property type="term" value="F:DNA-binding transcription factor activity, RNA polymerase II-specific"/>
    <property type="evidence" value="ECO:0007669"/>
    <property type="project" value="InterPro"/>
</dbReference>
<dbReference type="Pfam" id="PF00172">
    <property type="entry name" value="Zn_clus"/>
    <property type="match status" value="1"/>
</dbReference>
<keyword evidence="3" id="KW-0175">Coiled coil</keyword>
<dbReference type="Proteomes" id="UP001182556">
    <property type="component" value="Unassembled WGS sequence"/>
</dbReference>
<dbReference type="PROSITE" id="PS50048">
    <property type="entry name" value="ZN2_CY6_FUNGAL_2"/>
    <property type="match status" value="1"/>
</dbReference>
<dbReference type="PANTHER" id="PTHR37534">
    <property type="entry name" value="TRANSCRIPTIONAL ACTIVATOR PROTEIN UGA3"/>
    <property type="match status" value="1"/>
</dbReference>
<feature type="compositionally biased region" description="Basic residues" evidence="4">
    <location>
        <begin position="23"/>
        <end position="32"/>
    </location>
</feature>
<keyword evidence="2" id="KW-0539">Nucleus</keyword>
<dbReference type="GO" id="GO:0000976">
    <property type="term" value="F:transcription cis-regulatory region binding"/>
    <property type="evidence" value="ECO:0007669"/>
    <property type="project" value="TreeGrafter"/>
</dbReference>
<dbReference type="GO" id="GO:0008270">
    <property type="term" value="F:zinc ion binding"/>
    <property type="evidence" value="ECO:0007669"/>
    <property type="project" value="InterPro"/>
</dbReference>
<feature type="compositionally biased region" description="Polar residues" evidence="4">
    <location>
        <begin position="169"/>
        <end position="178"/>
    </location>
</feature>
<evidence type="ECO:0000313" key="7">
    <source>
        <dbReference type="Proteomes" id="UP001182556"/>
    </source>
</evidence>
<dbReference type="PANTHER" id="PTHR37534:SF7">
    <property type="entry name" value="TRANSCRIPTIONAL ACTIVATOR PROTEIN UGA3"/>
    <property type="match status" value="1"/>
</dbReference>
<evidence type="ECO:0000256" key="4">
    <source>
        <dbReference type="SAM" id="MobiDB-lite"/>
    </source>
</evidence>
<dbReference type="GO" id="GO:0045944">
    <property type="term" value="P:positive regulation of transcription by RNA polymerase II"/>
    <property type="evidence" value="ECO:0007669"/>
    <property type="project" value="TreeGrafter"/>
</dbReference>
<dbReference type="Pfam" id="PF11951">
    <property type="entry name" value="Fungal_trans_2"/>
    <property type="match status" value="1"/>
</dbReference>
<name>A0AAD9FQ42_PAPLA</name>
<evidence type="ECO:0000313" key="6">
    <source>
        <dbReference type="EMBL" id="KAK1923908.1"/>
    </source>
</evidence>
<sequence>MPRQSPPEAPQPSTPDAEGGSHTGRKRRKVTRSRAGCLTCRKRRKLCDMFKPQCAACERLRLECVWPEIRSLVEDESTRSARARSMSSPSAPPTSQQPPLATPAAQPYSHSVNPNLFAPPTEQSAVDGLLDLFTSDSAVDADAYPEMPFPPPLDLASLSPTVPIGSGSRPGQTPSTVPSGDDMFGMNTFSFDETTLQLWAADCLPSSATNTSSNPFESLTDLLFPSIAIDSQAASSSFTPSSQLHFTPNNASLNESHAAILAHYKDCLSRLVSCGGQQDLNDYDAFTSLANANISSLAGQGLHMSILAWAGRHMVNQGQEKYAAVSERLGNQAAQIIMDKLSKGELDMLERSELLTLFAGVIMLITFKICRGDVWGYDAYVEQMSKLAALLFPKEIVNIDVNSTQFLFFENMLYHVVVSSSLLTRGPFMSDSTLFAYSQPAIDSLHTLCGVGLQCFCIMHKIAGLIRRRRQFKDTWSDDGLADLVQDAEHIEQELEAERVRLDALIKIKPHLVSHRYFHEAFRLACLMQLRSFVLGTPPVTLGIRLLVRKALSLLEAMAEQNLPGFCSAHWVIFTTAVCAAPGGVESGELDDRARAEKLYDTTINQLGFGNTSKSRSLVRDVWRRNEKGKVLVDWLDVVIEYDWEIMFA</sequence>
<accession>A0AAD9FQ42</accession>
<feature type="region of interest" description="Disordered" evidence="4">
    <location>
        <begin position="1"/>
        <end position="34"/>
    </location>
</feature>
<feature type="region of interest" description="Disordered" evidence="4">
    <location>
        <begin position="155"/>
        <end position="179"/>
    </location>
</feature>
<evidence type="ECO:0000256" key="1">
    <source>
        <dbReference type="ARBA" id="ARBA00004123"/>
    </source>
</evidence>
<dbReference type="SUPFAM" id="SSF57701">
    <property type="entry name" value="Zn2/Cys6 DNA-binding domain"/>
    <property type="match status" value="1"/>
</dbReference>
<gene>
    <name evidence="6" type="ORF">DB88DRAFT_488435</name>
</gene>
<comment type="caution">
    <text evidence="6">The sequence shown here is derived from an EMBL/GenBank/DDBJ whole genome shotgun (WGS) entry which is preliminary data.</text>
</comment>
<dbReference type="SMART" id="SM00066">
    <property type="entry name" value="GAL4"/>
    <property type="match status" value="1"/>
</dbReference>
<dbReference type="PROSITE" id="PS00463">
    <property type="entry name" value="ZN2_CY6_FUNGAL_1"/>
    <property type="match status" value="1"/>
</dbReference>